<accession>A0A3G8XJY4</accession>
<feature type="compositionally biased region" description="Polar residues" evidence="1">
    <location>
        <begin position="110"/>
        <end position="124"/>
    </location>
</feature>
<dbReference type="EMBL" id="CP034159">
    <property type="protein sequence ID" value="AZI33670.1"/>
    <property type="molecule type" value="Genomic_DNA"/>
</dbReference>
<dbReference type="Proteomes" id="UP000270185">
    <property type="component" value="Chromosome"/>
</dbReference>
<keyword evidence="3" id="KW-1185">Reference proteome</keyword>
<feature type="region of interest" description="Disordered" evidence="1">
    <location>
        <begin position="24"/>
        <end position="152"/>
    </location>
</feature>
<evidence type="ECO:0000313" key="3">
    <source>
        <dbReference type="Proteomes" id="UP000270185"/>
    </source>
</evidence>
<dbReference type="PROSITE" id="PS51257">
    <property type="entry name" value="PROKAR_LIPOPROTEIN"/>
    <property type="match status" value="1"/>
</dbReference>
<dbReference type="KEGG" id="ccas:EIB73_10955"/>
<dbReference type="AlphaFoldDB" id="A0A3G8XJY4"/>
<sequence>MRILPILITSAFLLYSCDKKETATQETKNITAPISDSVPATDGTAVSEVQNPEAPAAVTANSSSDKPALNPEHGQPYHRCEIPVGAPIDSAPEQNMAPQPAPQQMQTNTGFNTTPISPSLSPATSVGPKPATNPPHGEAHHRCDLQVGAPLT</sequence>
<evidence type="ECO:0000313" key="2">
    <source>
        <dbReference type="EMBL" id="AZI33670.1"/>
    </source>
</evidence>
<dbReference type="RefSeq" id="WP_125025311.1">
    <property type="nucleotide sequence ID" value="NZ_CP034159.1"/>
</dbReference>
<name>A0A3G8XJY4_9FLAO</name>
<reference evidence="3" key="1">
    <citation type="submission" date="2018-11" db="EMBL/GenBank/DDBJ databases">
        <title>Proposal to divide the Flavobacteriaceae and reorganize its genera based on Amino Acid Identity values calculated from whole genome sequences.</title>
        <authorList>
            <person name="Nicholson A.C."/>
            <person name="Gulvik C.A."/>
            <person name="Whitney A.M."/>
            <person name="Humrighouse B.W."/>
            <person name="Bell M."/>
            <person name="Holmes B."/>
            <person name="Steigerwalt A.G."/>
            <person name="Villarma A."/>
            <person name="Sheth M."/>
            <person name="Batra D."/>
            <person name="Pryor J."/>
            <person name="Bernardet J.-F."/>
            <person name="Hugo C."/>
            <person name="Kampfer P."/>
            <person name="Newman J.D."/>
            <person name="McQuiston J.R."/>
        </authorList>
    </citation>
    <scope>NUCLEOTIDE SEQUENCE [LARGE SCALE GENOMIC DNA]</scope>
    <source>
        <strain evidence="3">G0081</strain>
    </source>
</reference>
<feature type="compositionally biased region" description="Polar residues" evidence="1">
    <location>
        <begin position="24"/>
        <end position="34"/>
    </location>
</feature>
<organism evidence="2 3">
    <name type="scientific">Kaistella carnis</name>
    <dbReference type="NCBI Taxonomy" id="1241979"/>
    <lineage>
        <taxon>Bacteria</taxon>
        <taxon>Pseudomonadati</taxon>
        <taxon>Bacteroidota</taxon>
        <taxon>Flavobacteriia</taxon>
        <taxon>Flavobacteriales</taxon>
        <taxon>Weeksellaceae</taxon>
        <taxon>Chryseobacterium group</taxon>
        <taxon>Kaistella</taxon>
    </lineage>
</organism>
<protein>
    <submittedName>
        <fullName evidence="2">Uncharacterized protein</fullName>
    </submittedName>
</protein>
<evidence type="ECO:0000256" key="1">
    <source>
        <dbReference type="SAM" id="MobiDB-lite"/>
    </source>
</evidence>
<gene>
    <name evidence="2" type="ORF">EIB73_10955</name>
</gene>
<feature type="compositionally biased region" description="Low complexity" evidence="1">
    <location>
        <begin position="94"/>
        <end position="109"/>
    </location>
</feature>
<dbReference type="OrthoDB" id="678557at2"/>
<proteinExistence type="predicted"/>